<proteinExistence type="predicted"/>
<name>A0AAW0TT96_SCYPA</name>
<protein>
    <submittedName>
        <fullName evidence="2">Uncharacterized protein</fullName>
    </submittedName>
</protein>
<accession>A0AAW0TT96</accession>
<feature type="signal peptide" evidence="1">
    <location>
        <begin position="1"/>
        <end position="22"/>
    </location>
</feature>
<dbReference type="AlphaFoldDB" id="A0AAW0TT96"/>
<comment type="caution">
    <text evidence="2">The sequence shown here is derived from an EMBL/GenBank/DDBJ whole genome shotgun (WGS) entry which is preliminary data.</text>
</comment>
<sequence>MIIKRLTYLAVCLLVLLNVVSTMGGNNEEYSYYNSQINNSLCLSFKNNRLADCCKQDDMQQIYVHKTGKYTGIFHIKDYKKVLCYDKTKGRFRLYRRRNLGLERCRHQRRREREHRRRGRRYAGCRLINADVHKLKQKGCELYDAMGRFAYISAEKNSLFLGLRRGRAQKHKKRNRKHVWEPKEKNKQFMLISESNFKTIKLDGVC</sequence>
<gene>
    <name evidence="2" type="ORF">O3P69_010434</name>
</gene>
<dbReference type="Proteomes" id="UP001487740">
    <property type="component" value="Unassembled WGS sequence"/>
</dbReference>
<organism evidence="2 3">
    <name type="scientific">Scylla paramamosain</name>
    <name type="common">Mud crab</name>
    <dbReference type="NCBI Taxonomy" id="85552"/>
    <lineage>
        <taxon>Eukaryota</taxon>
        <taxon>Metazoa</taxon>
        <taxon>Ecdysozoa</taxon>
        <taxon>Arthropoda</taxon>
        <taxon>Crustacea</taxon>
        <taxon>Multicrustacea</taxon>
        <taxon>Malacostraca</taxon>
        <taxon>Eumalacostraca</taxon>
        <taxon>Eucarida</taxon>
        <taxon>Decapoda</taxon>
        <taxon>Pleocyemata</taxon>
        <taxon>Brachyura</taxon>
        <taxon>Eubrachyura</taxon>
        <taxon>Portunoidea</taxon>
        <taxon>Portunidae</taxon>
        <taxon>Portuninae</taxon>
        <taxon>Scylla</taxon>
    </lineage>
</organism>
<keyword evidence="3" id="KW-1185">Reference proteome</keyword>
<evidence type="ECO:0000256" key="1">
    <source>
        <dbReference type="SAM" id="SignalP"/>
    </source>
</evidence>
<keyword evidence="1" id="KW-0732">Signal</keyword>
<feature type="chain" id="PRO_5043990579" evidence="1">
    <location>
        <begin position="23"/>
        <end position="206"/>
    </location>
</feature>
<evidence type="ECO:0000313" key="2">
    <source>
        <dbReference type="EMBL" id="KAK8390721.1"/>
    </source>
</evidence>
<dbReference type="EMBL" id="JARAKH010000025">
    <property type="protein sequence ID" value="KAK8390721.1"/>
    <property type="molecule type" value="Genomic_DNA"/>
</dbReference>
<reference evidence="2 3" key="1">
    <citation type="submission" date="2023-03" db="EMBL/GenBank/DDBJ databases">
        <title>High-quality genome of Scylla paramamosain provides insights in environmental adaptation.</title>
        <authorList>
            <person name="Zhang L."/>
        </authorList>
    </citation>
    <scope>NUCLEOTIDE SEQUENCE [LARGE SCALE GENOMIC DNA]</scope>
    <source>
        <strain evidence="2">LZ_2023a</strain>
        <tissue evidence="2">Muscle</tissue>
    </source>
</reference>
<evidence type="ECO:0000313" key="3">
    <source>
        <dbReference type="Proteomes" id="UP001487740"/>
    </source>
</evidence>